<gene>
    <name evidence="1" type="ORF">JG688_00006436</name>
</gene>
<proteinExistence type="predicted"/>
<evidence type="ECO:0000313" key="1">
    <source>
        <dbReference type="EMBL" id="KAG6967178.1"/>
    </source>
</evidence>
<organism evidence="1 2">
    <name type="scientific">Phytophthora aleatoria</name>
    <dbReference type="NCBI Taxonomy" id="2496075"/>
    <lineage>
        <taxon>Eukaryota</taxon>
        <taxon>Sar</taxon>
        <taxon>Stramenopiles</taxon>
        <taxon>Oomycota</taxon>
        <taxon>Peronosporomycetes</taxon>
        <taxon>Peronosporales</taxon>
        <taxon>Peronosporaceae</taxon>
        <taxon>Phytophthora</taxon>
    </lineage>
</organism>
<name>A0A8J5IQQ0_9STRA</name>
<accession>A0A8J5IQQ0</accession>
<comment type="caution">
    <text evidence="1">The sequence shown here is derived from an EMBL/GenBank/DDBJ whole genome shotgun (WGS) entry which is preliminary data.</text>
</comment>
<dbReference type="Proteomes" id="UP000709295">
    <property type="component" value="Unassembled WGS sequence"/>
</dbReference>
<keyword evidence="2" id="KW-1185">Reference proteome</keyword>
<dbReference type="EMBL" id="JAENGY010000281">
    <property type="protein sequence ID" value="KAG6967178.1"/>
    <property type="molecule type" value="Genomic_DNA"/>
</dbReference>
<reference evidence="1" key="1">
    <citation type="submission" date="2021-01" db="EMBL/GenBank/DDBJ databases">
        <title>Phytophthora aleatoria, a newly-described species from Pinus radiata is distinct from Phytophthora cactorum isolates based on comparative genomics.</title>
        <authorList>
            <person name="Mcdougal R."/>
            <person name="Panda P."/>
            <person name="Williams N."/>
            <person name="Studholme D.J."/>
        </authorList>
    </citation>
    <scope>NUCLEOTIDE SEQUENCE</scope>
    <source>
        <strain evidence="1">NZFS 4037</strain>
    </source>
</reference>
<protein>
    <submittedName>
        <fullName evidence="1">Uncharacterized protein</fullName>
    </submittedName>
</protein>
<evidence type="ECO:0000313" key="2">
    <source>
        <dbReference type="Proteomes" id="UP000709295"/>
    </source>
</evidence>
<sequence>MCSKLCTCVKDCKYLNRHFMGLTLVECAVMNSTIEIMLGWDQARNAPKRGGGIFGVVRAFVASTKNLLAGDLHAHFAV</sequence>
<dbReference type="AlphaFoldDB" id="A0A8J5IQQ0"/>